<name>A0ABN8YF07_RANTA</name>
<gene>
    <name evidence="1" type="ORF">MRATA1EN1_LOCUS9094</name>
</gene>
<organism evidence="1 2">
    <name type="scientific">Rangifer tarandus platyrhynchus</name>
    <name type="common">Svalbard reindeer</name>
    <dbReference type="NCBI Taxonomy" id="3082113"/>
    <lineage>
        <taxon>Eukaryota</taxon>
        <taxon>Metazoa</taxon>
        <taxon>Chordata</taxon>
        <taxon>Craniata</taxon>
        <taxon>Vertebrata</taxon>
        <taxon>Euteleostomi</taxon>
        <taxon>Mammalia</taxon>
        <taxon>Eutheria</taxon>
        <taxon>Laurasiatheria</taxon>
        <taxon>Artiodactyla</taxon>
        <taxon>Ruminantia</taxon>
        <taxon>Pecora</taxon>
        <taxon>Cervidae</taxon>
        <taxon>Odocoileinae</taxon>
        <taxon>Rangifer</taxon>
    </lineage>
</organism>
<protein>
    <submittedName>
        <fullName evidence="1">Uncharacterized protein</fullName>
    </submittedName>
</protein>
<evidence type="ECO:0000313" key="1">
    <source>
        <dbReference type="EMBL" id="CAI9160132.1"/>
    </source>
</evidence>
<proteinExistence type="predicted"/>
<dbReference type="Proteomes" id="UP001176941">
    <property type="component" value="Chromosome 2"/>
</dbReference>
<dbReference type="EMBL" id="OX459938">
    <property type="protein sequence ID" value="CAI9160132.1"/>
    <property type="molecule type" value="Genomic_DNA"/>
</dbReference>
<reference evidence="1" key="1">
    <citation type="submission" date="2023-04" db="EMBL/GenBank/DDBJ databases">
        <authorList>
            <consortium name="ELIXIR-Norway"/>
        </authorList>
    </citation>
    <scope>NUCLEOTIDE SEQUENCE [LARGE SCALE GENOMIC DNA]</scope>
</reference>
<sequence length="72" mass="7834">MESRLCPGAQCAWNFVCAIPEWSLCFLQSCEAPARKPCWPSERWGLLPPVTDPEGLEPAVGLGTPTPVGEHL</sequence>
<evidence type="ECO:0000313" key="2">
    <source>
        <dbReference type="Proteomes" id="UP001176941"/>
    </source>
</evidence>
<keyword evidence="2" id="KW-1185">Reference proteome</keyword>
<accession>A0ABN8YF07</accession>